<evidence type="ECO:0000256" key="3">
    <source>
        <dbReference type="ARBA" id="ARBA00022801"/>
    </source>
</evidence>
<dbReference type="SUPFAM" id="SSF53187">
    <property type="entry name" value="Zn-dependent exopeptidases"/>
    <property type="match status" value="1"/>
</dbReference>
<dbReference type="RefSeq" id="WP_008201976.1">
    <property type="nucleotide sequence ID" value="NZ_CM001023.1"/>
</dbReference>
<evidence type="ECO:0000313" key="5">
    <source>
        <dbReference type="EMBL" id="EAZ80119.1"/>
    </source>
</evidence>
<dbReference type="PANTHER" id="PTHR43270:SF8">
    <property type="entry name" value="DI- AND TRIPEPTIDASE DUG2-RELATED"/>
    <property type="match status" value="1"/>
</dbReference>
<keyword evidence="1" id="KW-0645">Protease</keyword>
<dbReference type="InterPro" id="IPR011650">
    <property type="entry name" value="Peptidase_M20_dimer"/>
</dbReference>
<dbReference type="Pfam" id="PF07687">
    <property type="entry name" value="M20_dimer"/>
    <property type="match status" value="1"/>
</dbReference>
<evidence type="ECO:0000259" key="4">
    <source>
        <dbReference type="Pfam" id="PF07687"/>
    </source>
</evidence>
<keyword evidence="6" id="KW-1185">Reference proteome</keyword>
<dbReference type="eggNOG" id="COG0624">
    <property type="taxonomic scope" value="Bacteria"/>
</dbReference>
<dbReference type="Gene3D" id="3.30.70.360">
    <property type="match status" value="1"/>
</dbReference>
<keyword evidence="2" id="KW-0479">Metal-binding</keyword>
<keyword evidence="3" id="KW-0378">Hydrolase</keyword>
<feature type="domain" description="Peptidase M20 dimerisation" evidence="4">
    <location>
        <begin position="263"/>
        <end position="416"/>
    </location>
</feature>
<organism evidence="5 6">
    <name type="scientific">Algoriphagus machipongonensis</name>
    <dbReference type="NCBI Taxonomy" id="388413"/>
    <lineage>
        <taxon>Bacteria</taxon>
        <taxon>Pseudomonadati</taxon>
        <taxon>Bacteroidota</taxon>
        <taxon>Cytophagia</taxon>
        <taxon>Cytophagales</taxon>
        <taxon>Cyclobacteriaceae</taxon>
        <taxon>Algoriphagus</taxon>
    </lineage>
</organism>
<dbReference type="PANTHER" id="PTHR43270">
    <property type="entry name" value="BETA-ALA-HIS DIPEPTIDASE"/>
    <property type="match status" value="1"/>
</dbReference>
<dbReference type="GO" id="GO:0008233">
    <property type="term" value="F:peptidase activity"/>
    <property type="evidence" value="ECO:0007669"/>
    <property type="project" value="UniProtKB-KW"/>
</dbReference>
<dbReference type="STRING" id="388413.ALPR1_15859"/>
<dbReference type="GO" id="GO:0046872">
    <property type="term" value="F:metal ion binding"/>
    <property type="evidence" value="ECO:0007669"/>
    <property type="project" value="UniProtKB-KW"/>
</dbReference>
<evidence type="ECO:0000256" key="2">
    <source>
        <dbReference type="ARBA" id="ARBA00022723"/>
    </source>
</evidence>
<comment type="caution">
    <text evidence="5">The sequence shown here is derived from an EMBL/GenBank/DDBJ whole genome shotgun (WGS) entry which is preliminary data.</text>
</comment>
<dbReference type="AlphaFoldDB" id="A3I0X3"/>
<evidence type="ECO:0000313" key="6">
    <source>
        <dbReference type="Proteomes" id="UP000003919"/>
    </source>
</evidence>
<dbReference type="GO" id="GO:0006508">
    <property type="term" value="P:proteolysis"/>
    <property type="evidence" value="ECO:0007669"/>
    <property type="project" value="UniProtKB-KW"/>
</dbReference>
<gene>
    <name evidence="5" type="ORF">ALPR1_15859</name>
</gene>
<name>A3I0X3_9BACT</name>
<evidence type="ECO:0000256" key="1">
    <source>
        <dbReference type="ARBA" id="ARBA00022670"/>
    </source>
</evidence>
<sequence length="541" mass="60737">MQGKLLNKGPLDASSILLYYFHNSIVHPQEMKYTYLIIALFLSFKSYSQALDQTLLSQLTDKNWQHGISLLQEIVSIPNDAFYPEQAELNIKWSEEQFKKRDWSTQRLETGGIPLLLVEKSSLGATKTILFYFHMDGQAVDRSLWDQEDPYTPELKEQDAQGNWVTISKDRLKSEYNPDWRIFARSASDDKGPLAMFLTGMDALEDEGISPDFNIKVILDFEEEKGSPKLPEAVKKYKSLLASDMMLIMDGPRHTSNEPTLSYGARGIADLTLTTYGPRVPQHSGHYGNYAPNPALLLSQLLASMKDANGRVIIPGYYDGINLTQTEKEILSKVPDDENSIQQKLGIGRTDQVGKTYQESIQYPSLNIRGLESAWVGSEARTIVPATAIAEIDVRLVPESDPERLFGLIKNHIEDQGFHIVAQDPTDEERMKYPKIVKVDFIISYQAFRTPMDSDAGKWLRASMNRAFGKEPVQIRISGGSIPISPFVDALGIPAVTIPTVNADNNQHSPNENIRLGNYKDGIITVMSILTQTTQNALEFK</sequence>
<dbReference type="InterPro" id="IPR051458">
    <property type="entry name" value="Cyt/Met_Dipeptidase"/>
</dbReference>
<dbReference type="Gene3D" id="3.40.630.10">
    <property type="entry name" value="Zn peptidases"/>
    <property type="match status" value="1"/>
</dbReference>
<dbReference type="InterPro" id="IPR002933">
    <property type="entry name" value="Peptidase_M20"/>
</dbReference>
<proteinExistence type="predicted"/>
<dbReference type="Pfam" id="PF01546">
    <property type="entry name" value="Peptidase_M20"/>
    <property type="match status" value="1"/>
</dbReference>
<reference evidence="5 6" key="1">
    <citation type="journal article" date="2011" name="J. Bacteriol.">
        <title>Complete genome sequence of Algoriphagus sp. PR1, bacterial prey of a colony-forming choanoflagellate.</title>
        <authorList>
            <person name="Alegado R.A."/>
            <person name="Ferriera S."/>
            <person name="Nusbaum C."/>
            <person name="Young S.K."/>
            <person name="Zeng Q."/>
            <person name="Imamovic A."/>
            <person name="Fairclough S.R."/>
            <person name="King N."/>
        </authorList>
    </citation>
    <scope>NUCLEOTIDE SEQUENCE [LARGE SCALE GENOMIC DNA]</scope>
    <source>
        <strain evidence="5 6">PR1</strain>
    </source>
</reference>
<dbReference type="Proteomes" id="UP000003919">
    <property type="component" value="Unassembled WGS sequence"/>
</dbReference>
<protein>
    <submittedName>
        <fullName evidence="5">Peptidase M20</fullName>
    </submittedName>
</protein>
<dbReference type="HOGENOM" id="CLU_029469_2_1_10"/>
<accession>A3I0X3</accession>
<dbReference type="EMBL" id="AAXU02000001">
    <property type="protein sequence ID" value="EAZ80119.1"/>
    <property type="molecule type" value="Genomic_DNA"/>
</dbReference>